<sequence length="56" mass="6799">MPEIKQKGITTYDVQFLSLAYKLLIFFHLCDMHSKRWQHFKRTNQKFEHVGAFARL</sequence>
<proteinExistence type="predicted"/>
<protein>
    <submittedName>
        <fullName evidence="1">Uncharacterized protein</fullName>
    </submittedName>
</protein>
<name>A0A0A9HPQ8_ARUDO</name>
<dbReference type="EMBL" id="GBRH01161015">
    <property type="protein sequence ID" value="JAE36881.1"/>
    <property type="molecule type" value="Transcribed_RNA"/>
</dbReference>
<reference evidence="1" key="2">
    <citation type="journal article" date="2015" name="Data Brief">
        <title>Shoot transcriptome of the giant reed, Arundo donax.</title>
        <authorList>
            <person name="Barrero R.A."/>
            <person name="Guerrero F.D."/>
            <person name="Moolhuijzen P."/>
            <person name="Goolsby J.A."/>
            <person name="Tidwell J."/>
            <person name="Bellgard S.E."/>
            <person name="Bellgard M.I."/>
        </authorList>
    </citation>
    <scope>NUCLEOTIDE SEQUENCE</scope>
    <source>
        <tissue evidence="1">Shoot tissue taken approximately 20 cm above the soil surface</tissue>
    </source>
</reference>
<organism evidence="1">
    <name type="scientific">Arundo donax</name>
    <name type="common">Giant reed</name>
    <name type="synonym">Donax arundinaceus</name>
    <dbReference type="NCBI Taxonomy" id="35708"/>
    <lineage>
        <taxon>Eukaryota</taxon>
        <taxon>Viridiplantae</taxon>
        <taxon>Streptophyta</taxon>
        <taxon>Embryophyta</taxon>
        <taxon>Tracheophyta</taxon>
        <taxon>Spermatophyta</taxon>
        <taxon>Magnoliopsida</taxon>
        <taxon>Liliopsida</taxon>
        <taxon>Poales</taxon>
        <taxon>Poaceae</taxon>
        <taxon>PACMAD clade</taxon>
        <taxon>Arundinoideae</taxon>
        <taxon>Arundineae</taxon>
        <taxon>Arundo</taxon>
    </lineage>
</organism>
<dbReference type="AlphaFoldDB" id="A0A0A9HPQ8"/>
<reference evidence="1" key="1">
    <citation type="submission" date="2014-09" db="EMBL/GenBank/DDBJ databases">
        <authorList>
            <person name="Magalhaes I.L.F."/>
            <person name="Oliveira U."/>
            <person name="Santos F.R."/>
            <person name="Vidigal T.H.D.A."/>
            <person name="Brescovit A.D."/>
            <person name="Santos A.J."/>
        </authorList>
    </citation>
    <scope>NUCLEOTIDE SEQUENCE</scope>
    <source>
        <tissue evidence="1">Shoot tissue taken approximately 20 cm above the soil surface</tissue>
    </source>
</reference>
<accession>A0A0A9HPQ8</accession>
<evidence type="ECO:0000313" key="1">
    <source>
        <dbReference type="EMBL" id="JAE36881.1"/>
    </source>
</evidence>